<organism evidence="2 3">
    <name type="scientific">Mycobacterium paragordonae</name>
    <dbReference type="NCBI Taxonomy" id="1389713"/>
    <lineage>
        <taxon>Bacteria</taxon>
        <taxon>Bacillati</taxon>
        <taxon>Actinomycetota</taxon>
        <taxon>Actinomycetes</taxon>
        <taxon>Mycobacteriales</taxon>
        <taxon>Mycobacteriaceae</taxon>
        <taxon>Mycobacterium</taxon>
    </lineage>
</organism>
<dbReference type="AlphaFoldDB" id="A0A4R5WIC6"/>
<sequence>MQWWMQPAQEGGPLPRWVVLGYSAVLALTAGFVNAVAILLLAFPVANVTAATTQLGMNTANPWLYEGHLLAAIIFGFLLGAAIAGAVLAPTRAQAGPRHAALLIFEATLLGLAAAGLEDTPVRALLDTLGLDQPIVQAVCAATALGMQNGLTSSFRGMAVRTTHFTGTITDLGLMIGRSREHGLEKWKATVLSVTFVLFLTGGVIGLLVGGPLGGYALLIPAVTCLAVAAGCLVHSRGRRESEDAAAESVHASSTP</sequence>
<name>A0A4R5WIC6_9MYCO</name>
<evidence type="ECO:0000313" key="3">
    <source>
        <dbReference type="Proteomes" id="UP001229081"/>
    </source>
</evidence>
<keyword evidence="1" id="KW-0812">Transmembrane</keyword>
<accession>A0A4R5WIC6</accession>
<gene>
    <name evidence="2" type="ORF">QXL92_29675</name>
</gene>
<feature type="transmembrane region" description="Helical" evidence="1">
    <location>
        <begin position="20"/>
        <end position="43"/>
    </location>
</feature>
<dbReference type="InterPro" id="IPR010699">
    <property type="entry name" value="DUF1275"/>
</dbReference>
<evidence type="ECO:0000256" key="1">
    <source>
        <dbReference type="SAM" id="Phobius"/>
    </source>
</evidence>
<reference evidence="2" key="1">
    <citation type="submission" date="2023-06" db="EMBL/GenBank/DDBJ databases">
        <title>Identification of two novel mycobacterium reveal diversities and complexities of Mycobacterium gordonae clade.</title>
        <authorList>
            <person name="Matsumoto Y."/>
            <person name="Nakamura S."/>
            <person name="Motooka D."/>
            <person name="Fukushima K."/>
        </authorList>
    </citation>
    <scope>NUCLEOTIDE SEQUENCE</scope>
    <source>
        <strain evidence="2">TY812</strain>
    </source>
</reference>
<proteinExistence type="predicted"/>
<dbReference type="RefSeq" id="WP_133450506.1">
    <property type="nucleotide sequence ID" value="NZ_JAUFSA010000003.1"/>
</dbReference>
<dbReference type="Pfam" id="PF06912">
    <property type="entry name" value="DUF1275"/>
    <property type="match status" value="1"/>
</dbReference>
<feature type="transmembrane region" description="Helical" evidence="1">
    <location>
        <begin position="189"/>
        <end position="209"/>
    </location>
</feature>
<dbReference type="PANTHER" id="PTHR37314">
    <property type="entry name" value="SLR0142 PROTEIN"/>
    <property type="match status" value="1"/>
</dbReference>
<dbReference type="EMBL" id="JAUFSA010000003">
    <property type="protein sequence ID" value="MDP7738909.1"/>
    <property type="molecule type" value="Genomic_DNA"/>
</dbReference>
<keyword evidence="1" id="KW-0472">Membrane</keyword>
<feature type="transmembrane region" description="Helical" evidence="1">
    <location>
        <begin position="63"/>
        <end position="88"/>
    </location>
</feature>
<keyword evidence="1" id="KW-1133">Transmembrane helix</keyword>
<evidence type="ECO:0000313" key="2">
    <source>
        <dbReference type="EMBL" id="MDP7738909.1"/>
    </source>
</evidence>
<dbReference type="PANTHER" id="PTHR37314:SF4">
    <property type="entry name" value="UPF0700 TRANSMEMBRANE PROTEIN YOAK"/>
    <property type="match status" value="1"/>
</dbReference>
<feature type="transmembrane region" description="Helical" evidence="1">
    <location>
        <begin position="215"/>
        <end position="234"/>
    </location>
</feature>
<dbReference type="Proteomes" id="UP001229081">
    <property type="component" value="Unassembled WGS sequence"/>
</dbReference>
<protein>
    <submittedName>
        <fullName evidence="2">YoaK family protein</fullName>
    </submittedName>
</protein>
<comment type="caution">
    <text evidence="2">The sequence shown here is derived from an EMBL/GenBank/DDBJ whole genome shotgun (WGS) entry which is preliminary data.</text>
</comment>